<protein>
    <submittedName>
        <fullName evidence="5">LacI family DNA-binding transcriptional regulator</fullName>
    </submittedName>
</protein>
<dbReference type="PANTHER" id="PTHR30146">
    <property type="entry name" value="LACI-RELATED TRANSCRIPTIONAL REPRESSOR"/>
    <property type="match status" value="1"/>
</dbReference>
<dbReference type="Gene3D" id="1.10.260.40">
    <property type="entry name" value="lambda repressor-like DNA-binding domains"/>
    <property type="match status" value="1"/>
</dbReference>
<evidence type="ECO:0000256" key="2">
    <source>
        <dbReference type="ARBA" id="ARBA00023125"/>
    </source>
</evidence>
<keyword evidence="2 5" id="KW-0238">DNA-binding</keyword>
<evidence type="ECO:0000256" key="1">
    <source>
        <dbReference type="ARBA" id="ARBA00023015"/>
    </source>
</evidence>
<comment type="caution">
    <text evidence="5">The sequence shown here is derived from an EMBL/GenBank/DDBJ whole genome shotgun (WGS) entry which is preliminary data.</text>
</comment>
<name>A0ABV1FT30_9BACT</name>
<dbReference type="PROSITE" id="PS50932">
    <property type="entry name" value="HTH_LACI_2"/>
    <property type="match status" value="1"/>
</dbReference>
<evidence type="ECO:0000259" key="4">
    <source>
        <dbReference type="PROSITE" id="PS50932"/>
    </source>
</evidence>
<gene>
    <name evidence="5" type="ORF">AAAT34_10695</name>
</gene>
<dbReference type="InterPro" id="IPR000843">
    <property type="entry name" value="HTH_LacI"/>
</dbReference>
<evidence type="ECO:0000313" key="6">
    <source>
        <dbReference type="Proteomes" id="UP001487296"/>
    </source>
</evidence>
<dbReference type="EMBL" id="JBBNFP010000052">
    <property type="protein sequence ID" value="MEQ2487504.1"/>
    <property type="molecule type" value="Genomic_DNA"/>
</dbReference>
<dbReference type="Gene3D" id="3.40.50.2300">
    <property type="match status" value="2"/>
</dbReference>
<reference evidence="5 6" key="1">
    <citation type="submission" date="2024-04" db="EMBL/GenBank/DDBJ databases">
        <title>Human intestinal bacterial collection.</title>
        <authorList>
            <person name="Pauvert C."/>
            <person name="Hitch T.C.A."/>
            <person name="Clavel T."/>
        </authorList>
    </citation>
    <scope>NUCLEOTIDE SEQUENCE [LARGE SCALE GENOMIC DNA]</scope>
    <source>
        <strain evidence="5 6">CLA-AA-H145</strain>
    </source>
</reference>
<dbReference type="Pfam" id="PF00356">
    <property type="entry name" value="LacI"/>
    <property type="match status" value="1"/>
</dbReference>
<dbReference type="InterPro" id="IPR046335">
    <property type="entry name" value="LacI/GalR-like_sensor"/>
</dbReference>
<dbReference type="PANTHER" id="PTHR30146:SF109">
    <property type="entry name" value="HTH-TYPE TRANSCRIPTIONAL REGULATOR GALS"/>
    <property type="match status" value="1"/>
</dbReference>
<dbReference type="GO" id="GO:0003677">
    <property type="term" value="F:DNA binding"/>
    <property type="evidence" value="ECO:0007669"/>
    <property type="project" value="UniProtKB-KW"/>
</dbReference>
<dbReference type="CDD" id="cd06267">
    <property type="entry name" value="PBP1_LacI_sugar_binding-like"/>
    <property type="match status" value="1"/>
</dbReference>
<sequence length="341" mass="38097">MKQRRTSLKDLAAELHVSIATVSRALHGSHEVGEEMRKKVQELAKQCNYHPNPFAQSLRKEGPHIIGVVVPNLVTHYFASVLDGIEDYAQQHGFLVFSANSHESCLREVRAIESFLTMHVDGVISCLAQDTIDYSHYEEMERLDVPLVFFTRTCLPDRFSQVVSNGDVAAYEATKHLLDTGSRRVAFLGGPNHIDMVKRRKHGYLEALREAGVPIDRDLVVCGKIEFAETRDKTLQMLQSANPPDAILALNDIVTYAAFDAIKSLNLHIPQDVAIIGFTEDDNAAFVTPSLSAVMDQAHVQGATACELLLRRIQGDRKVYKKVIPMIFKIRKSSDKQACED</sequence>
<dbReference type="InterPro" id="IPR010982">
    <property type="entry name" value="Lambda_DNA-bd_dom_sf"/>
</dbReference>
<proteinExistence type="predicted"/>
<accession>A0ABV1FT30</accession>
<dbReference type="RefSeq" id="WP_215760767.1">
    <property type="nucleotide sequence ID" value="NZ_JAHKBE010000071.1"/>
</dbReference>
<organism evidence="5 6">
    <name type="scientific">Hallella faecis</name>
    <dbReference type="NCBI Taxonomy" id="2841596"/>
    <lineage>
        <taxon>Bacteria</taxon>
        <taxon>Pseudomonadati</taxon>
        <taxon>Bacteroidota</taxon>
        <taxon>Bacteroidia</taxon>
        <taxon>Bacteroidales</taxon>
        <taxon>Prevotellaceae</taxon>
        <taxon>Hallella</taxon>
    </lineage>
</organism>
<feature type="domain" description="HTH lacI-type" evidence="4">
    <location>
        <begin position="6"/>
        <end position="60"/>
    </location>
</feature>
<keyword evidence="1" id="KW-0805">Transcription regulation</keyword>
<keyword evidence="3" id="KW-0804">Transcription</keyword>
<dbReference type="SUPFAM" id="SSF53822">
    <property type="entry name" value="Periplasmic binding protein-like I"/>
    <property type="match status" value="1"/>
</dbReference>
<evidence type="ECO:0000256" key="3">
    <source>
        <dbReference type="ARBA" id="ARBA00023163"/>
    </source>
</evidence>
<dbReference type="Pfam" id="PF13377">
    <property type="entry name" value="Peripla_BP_3"/>
    <property type="match status" value="1"/>
</dbReference>
<keyword evidence="6" id="KW-1185">Reference proteome</keyword>
<dbReference type="InterPro" id="IPR028082">
    <property type="entry name" value="Peripla_BP_I"/>
</dbReference>
<dbReference type="SMART" id="SM00354">
    <property type="entry name" value="HTH_LACI"/>
    <property type="match status" value="1"/>
</dbReference>
<evidence type="ECO:0000313" key="5">
    <source>
        <dbReference type="EMBL" id="MEQ2487504.1"/>
    </source>
</evidence>
<dbReference type="SUPFAM" id="SSF47413">
    <property type="entry name" value="lambda repressor-like DNA-binding domains"/>
    <property type="match status" value="1"/>
</dbReference>
<dbReference type="CDD" id="cd01392">
    <property type="entry name" value="HTH_LacI"/>
    <property type="match status" value="1"/>
</dbReference>
<dbReference type="Proteomes" id="UP001487296">
    <property type="component" value="Unassembled WGS sequence"/>
</dbReference>